<dbReference type="SUPFAM" id="SSF101960">
    <property type="entry name" value="Stabilizer of iron transporter SufD"/>
    <property type="match status" value="1"/>
</dbReference>
<dbReference type="InterPro" id="IPR000825">
    <property type="entry name" value="SUF_FeS_clus_asmbl_SufBD_core"/>
</dbReference>
<reference evidence="2 3" key="1">
    <citation type="submission" date="2021-08" db="EMBL/GenBank/DDBJ databases">
        <title>Culture and genomic analysis of Symbiopectobacterium purcellii sp. nov. gen. nov., isolated from the leafhopper Empoasca decipiens.</title>
        <authorList>
            <person name="Nadal-Jimenez P."/>
            <person name="Siozios S."/>
            <person name="Halliday N."/>
            <person name="Camara M."/>
            <person name="Hurst G.D.D."/>
        </authorList>
    </citation>
    <scope>NUCLEOTIDE SEQUENCE [LARGE SCALE GENOMIC DNA]</scope>
    <source>
        <strain evidence="2 3">SyEd1</strain>
    </source>
</reference>
<evidence type="ECO:0000313" key="2">
    <source>
        <dbReference type="EMBL" id="QZN94203.1"/>
    </source>
</evidence>
<proteinExistence type="predicted"/>
<dbReference type="PANTHER" id="PTHR43575">
    <property type="entry name" value="PROTEIN ABCI7, CHLOROPLASTIC"/>
    <property type="match status" value="1"/>
</dbReference>
<feature type="domain" description="SUF system FeS cluster assembly SufBD core" evidence="1">
    <location>
        <begin position="174"/>
        <end position="402"/>
    </location>
</feature>
<evidence type="ECO:0000313" key="3">
    <source>
        <dbReference type="Proteomes" id="UP000825886"/>
    </source>
</evidence>
<keyword evidence="3" id="KW-1185">Reference proteome</keyword>
<sequence>MAGLPTNSNTLAEKQAKTLQQWQALFTVSRAADAPSAQHHWQEVMRLGLPGRKHEHWKYTLLDGLLAQQFSAPAAVTLNDDTLTAHALALESWRLVFVDGLFNAALSDAQWGPYQIAVNAPHAAPTDLAAVQPELFLHLTESLAEQHTAIRLPAGCQAEKPLYILHISSGQSASLNMAHQRHHLYVGAGASAEIIEHYVSVDDKAHFTGTRLTVHAAANSQVEHLKLAFEAAASYHFAHNDLVLERDARVRSHSFLLGAGLTRHHTSAQINGEGVNLSINSLILPIGNEVCDTRTYLEHNQGHGESRQLHKAIVSDKARAVFNGMIKVAPGALKTDGQMTNNNLLLGRLAEVDTKPQLEIYADDVKCSHGATVGRIDDEQMFYLRSRGISQQDAQQMIIYAFAAELTEALNDKLQEAVLQRIALRLPNAAGVA</sequence>
<dbReference type="InterPro" id="IPR055346">
    <property type="entry name" value="Fe-S_cluster_assembly_SufBD"/>
</dbReference>
<dbReference type="Proteomes" id="UP000825886">
    <property type="component" value="Chromosome"/>
</dbReference>
<name>A0ABX9AHB5_9ENTR</name>
<dbReference type="PANTHER" id="PTHR43575:SF1">
    <property type="entry name" value="PROTEIN ABCI7, CHLOROPLASTIC"/>
    <property type="match status" value="1"/>
</dbReference>
<dbReference type="NCBIfam" id="NF008194">
    <property type="entry name" value="PRK10948.1"/>
    <property type="match status" value="1"/>
</dbReference>
<dbReference type="EMBL" id="CP081864">
    <property type="protein sequence ID" value="QZN94203.1"/>
    <property type="molecule type" value="Genomic_DNA"/>
</dbReference>
<dbReference type="RefSeq" id="WP_222157330.1">
    <property type="nucleotide sequence ID" value="NZ_CP081864.1"/>
</dbReference>
<dbReference type="Pfam" id="PF01458">
    <property type="entry name" value="SUFBD_core"/>
    <property type="match status" value="1"/>
</dbReference>
<protein>
    <submittedName>
        <fullName evidence="2">Fe-S cluster assembly protein SufD</fullName>
    </submittedName>
</protein>
<dbReference type="InterPro" id="IPR037284">
    <property type="entry name" value="SUF_FeS_clus_asmbl_SufBD_sf"/>
</dbReference>
<dbReference type="NCBIfam" id="TIGR01981">
    <property type="entry name" value="sufD"/>
    <property type="match status" value="1"/>
</dbReference>
<dbReference type="InterPro" id="IPR011542">
    <property type="entry name" value="SUF_FeS_clus_asmbl_SufD"/>
</dbReference>
<accession>A0ABX9AHB5</accession>
<gene>
    <name evidence="2" type="primary">sufD</name>
    <name evidence="2" type="ORF">K6K13_12525</name>
</gene>
<evidence type="ECO:0000259" key="1">
    <source>
        <dbReference type="Pfam" id="PF01458"/>
    </source>
</evidence>
<organism evidence="2 3">
    <name type="scientific">Symbiopectobacterium purcellii</name>
    <dbReference type="NCBI Taxonomy" id="2871826"/>
    <lineage>
        <taxon>Bacteria</taxon>
        <taxon>Pseudomonadati</taxon>
        <taxon>Pseudomonadota</taxon>
        <taxon>Gammaproteobacteria</taxon>
        <taxon>Enterobacterales</taxon>
        <taxon>Enterobacteriaceae</taxon>
    </lineage>
</organism>